<evidence type="ECO:0000313" key="2">
    <source>
        <dbReference type="Proteomes" id="UP000051442"/>
    </source>
</evidence>
<protein>
    <submittedName>
        <fullName evidence="1">Uncharacterized protein</fullName>
    </submittedName>
</protein>
<dbReference type="RefSeq" id="WP_054737419.1">
    <property type="nucleotide sequence ID" value="NZ_AYZM01000105.1"/>
</dbReference>
<accession>A0A0R2F1S8</accession>
<gene>
    <name evidence="1" type="ORF">FD14_GL000949</name>
</gene>
<dbReference type="AlphaFoldDB" id="A0A0R2F1S8"/>
<organism evidence="1 2">
    <name type="scientific">Secundilactobacillus similis DSM 23365 = JCM 2765</name>
    <dbReference type="NCBI Taxonomy" id="1423804"/>
    <lineage>
        <taxon>Bacteria</taxon>
        <taxon>Bacillati</taxon>
        <taxon>Bacillota</taxon>
        <taxon>Bacilli</taxon>
        <taxon>Lactobacillales</taxon>
        <taxon>Lactobacillaceae</taxon>
        <taxon>Secundilactobacillus</taxon>
    </lineage>
</organism>
<keyword evidence="2" id="KW-1185">Reference proteome</keyword>
<dbReference type="Proteomes" id="UP000051442">
    <property type="component" value="Unassembled WGS sequence"/>
</dbReference>
<dbReference type="EMBL" id="AYZM01000105">
    <property type="protein sequence ID" value="KRN21766.1"/>
    <property type="molecule type" value="Genomic_DNA"/>
</dbReference>
<name>A0A0R2F1S8_9LACO</name>
<evidence type="ECO:0000313" key="1">
    <source>
        <dbReference type="EMBL" id="KRN21766.1"/>
    </source>
</evidence>
<sequence length="156" mass="18193">MAISAVYKEVSVFGDSQTLQANVVKGTRIQPFLRLRFVAETPHFIEDAKGNLQFSAAYEQKFHQVIRQFLTGYENYFQNEAVADRDYDALQKIDDFVRALEKTLRDEFEIENEVELDEIRLLGQWPVYREPDEAPLKAKLAEFHSSDESDDYDVFD</sequence>
<dbReference type="PATRIC" id="fig|1423804.4.peg.1020"/>
<proteinExistence type="predicted"/>
<reference evidence="1 2" key="1">
    <citation type="journal article" date="2015" name="Genome Announc.">
        <title>Expanding the biotechnology potential of lactobacilli through comparative genomics of 213 strains and associated genera.</title>
        <authorList>
            <person name="Sun Z."/>
            <person name="Harris H.M."/>
            <person name="McCann A."/>
            <person name="Guo C."/>
            <person name="Argimon S."/>
            <person name="Zhang W."/>
            <person name="Yang X."/>
            <person name="Jeffery I.B."/>
            <person name="Cooney J.C."/>
            <person name="Kagawa T.F."/>
            <person name="Liu W."/>
            <person name="Song Y."/>
            <person name="Salvetti E."/>
            <person name="Wrobel A."/>
            <person name="Rasinkangas P."/>
            <person name="Parkhill J."/>
            <person name="Rea M.C."/>
            <person name="O'Sullivan O."/>
            <person name="Ritari J."/>
            <person name="Douillard F.P."/>
            <person name="Paul Ross R."/>
            <person name="Yang R."/>
            <person name="Briner A.E."/>
            <person name="Felis G.E."/>
            <person name="de Vos W.M."/>
            <person name="Barrangou R."/>
            <person name="Klaenhammer T.R."/>
            <person name="Caufield P.W."/>
            <person name="Cui Y."/>
            <person name="Zhang H."/>
            <person name="O'Toole P.W."/>
        </authorList>
    </citation>
    <scope>NUCLEOTIDE SEQUENCE [LARGE SCALE GENOMIC DNA]</scope>
    <source>
        <strain evidence="1 2">DSM 23365</strain>
    </source>
</reference>
<comment type="caution">
    <text evidence="1">The sequence shown here is derived from an EMBL/GenBank/DDBJ whole genome shotgun (WGS) entry which is preliminary data.</text>
</comment>